<dbReference type="Pfam" id="PF13714">
    <property type="entry name" value="PEP_mutase"/>
    <property type="match status" value="1"/>
</dbReference>
<dbReference type="Proteomes" id="UP000280346">
    <property type="component" value="Unassembled WGS sequence"/>
</dbReference>
<proteinExistence type="predicted"/>
<evidence type="ECO:0000313" key="1">
    <source>
        <dbReference type="EMBL" id="RUQ69725.1"/>
    </source>
</evidence>
<dbReference type="OrthoDB" id="9785398at2"/>
<gene>
    <name evidence="1" type="ORF">EJ913_15290</name>
</gene>
<protein>
    <submittedName>
        <fullName evidence="1">Isocitrate lyase/phosphoenolpyruvate mutase family protein</fullName>
    </submittedName>
</protein>
<dbReference type="Gene3D" id="6.10.250.2750">
    <property type="match status" value="1"/>
</dbReference>
<dbReference type="CDD" id="cd00377">
    <property type="entry name" value="ICL_PEPM"/>
    <property type="match status" value="1"/>
</dbReference>
<organism evidence="1 2">
    <name type="scientific">Azospirillum doebereinerae</name>
    <dbReference type="NCBI Taxonomy" id="92933"/>
    <lineage>
        <taxon>Bacteria</taxon>
        <taxon>Pseudomonadati</taxon>
        <taxon>Pseudomonadota</taxon>
        <taxon>Alphaproteobacteria</taxon>
        <taxon>Rhodospirillales</taxon>
        <taxon>Azospirillaceae</taxon>
        <taxon>Azospirillum</taxon>
    </lineage>
</organism>
<name>A0A433J7R4_9PROT</name>
<dbReference type="EMBL" id="RZIJ01000011">
    <property type="protein sequence ID" value="RUQ69725.1"/>
    <property type="molecule type" value="Genomic_DNA"/>
</dbReference>
<dbReference type="SUPFAM" id="SSF51621">
    <property type="entry name" value="Phosphoenolpyruvate/pyruvate domain"/>
    <property type="match status" value="1"/>
</dbReference>
<dbReference type="InterPro" id="IPR015813">
    <property type="entry name" value="Pyrv/PenolPyrv_kinase-like_dom"/>
</dbReference>
<dbReference type="InterPro" id="IPR039556">
    <property type="entry name" value="ICL/PEPM"/>
</dbReference>
<sequence length="277" mass="29089">MTRTVAEKRAVFRALHHQGCFVMPNPWDVGSARMLQHQGFSALASTSTGYAWSTGRPDYAVTRDDVLRHLAALCGAVDLPVNADFENGFATEPEGVAANVALALETGVAGLSIEDRDGNAPDLYDLALSVERIRAARDAIDRSGENVVLVARTEGLLMDPDALAPSIDRLVAFAEAGADCLYAPGIRDKAGIAALVRAVAPKPLNVVMMRPGLSVAELTDLGVRRISIGGALARVAWGAMLATVERIKAGSFDGLAGGTPGKELDDVFASFSPEPPP</sequence>
<reference evidence="1 2" key="1">
    <citation type="submission" date="2018-12" db="EMBL/GenBank/DDBJ databases">
        <authorList>
            <person name="Yang Y."/>
        </authorList>
    </citation>
    <scope>NUCLEOTIDE SEQUENCE [LARGE SCALE GENOMIC DNA]</scope>
    <source>
        <strain evidence="1 2">GSF71</strain>
    </source>
</reference>
<dbReference type="InterPro" id="IPR040442">
    <property type="entry name" value="Pyrv_kinase-like_dom_sf"/>
</dbReference>
<dbReference type="PANTHER" id="PTHR42905">
    <property type="entry name" value="PHOSPHOENOLPYRUVATE CARBOXYLASE"/>
    <property type="match status" value="1"/>
</dbReference>
<keyword evidence="2" id="KW-1185">Reference proteome</keyword>
<dbReference type="RefSeq" id="WP_126999329.1">
    <property type="nucleotide sequence ID" value="NZ_CP173192.1"/>
</dbReference>
<dbReference type="GO" id="GO:0016829">
    <property type="term" value="F:lyase activity"/>
    <property type="evidence" value="ECO:0007669"/>
    <property type="project" value="UniProtKB-KW"/>
</dbReference>
<dbReference type="Gene3D" id="3.20.20.60">
    <property type="entry name" value="Phosphoenolpyruvate-binding domains"/>
    <property type="match status" value="1"/>
</dbReference>
<dbReference type="PANTHER" id="PTHR42905:SF16">
    <property type="entry name" value="CARBOXYPHOSPHONOENOLPYRUVATE PHOSPHONOMUTASE-LIKE PROTEIN (AFU_ORTHOLOGUE AFUA_5G07230)"/>
    <property type="match status" value="1"/>
</dbReference>
<dbReference type="AlphaFoldDB" id="A0A433J7R4"/>
<comment type="caution">
    <text evidence="1">The sequence shown here is derived from an EMBL/GenBank/DDBJ whole genome shotgun (WGS) entry which is preliminary data.</text>
</comment>
<keyword evidence="1" id="KW-0456">Lyase</keyword>
<evidence type="ECO:0000313" key="2">
    <source>
        <dbReference type="Proteomes" id="UP000280346"/>
    </source>
</evidence>
<accession>A0A433J7R4</accession>
<keyword evidence="1" id="KW-0670">Pyruvate</keyword>